<protein>
    <recommendedName>
        <fullName evidence="2">Fumarate lyase N-terminal domain-containing protein</fullName>
    </recommendedName>
</protein>
<evidence type="ECO:0000259" key="2">
    <source>
        <dbReference type="Pfam" id="PF00206"/>
    </source>
</evidence>
<keyword evidence="1" id="KW-0456">Lyase</keyword>
<name>A0A1G2I5S1_9BACT</name>
<gene>
    <name evidence="3" type="ORF">A2904_00145</name>
</gene>
<reference evidence="3 4" key="1">
    <citation type="journal article" date="2016" name="Nat. Commun.">
        <title>Thousands of microbial genomes shed light on interconnected biogeochemical processes in an aquifer system.</title>
        <authorList>
            <person name="Anantharaman K."/>
            <person name="Brown C.T."/>
            <person name="Hug L.A."/>
            <person name="Sharon I."/>
            <person name="Castelle C.J."/>
            <person name="Probst A.J."/>
            <person name="Thomas B.C."/>
            <person name="Singh A."/>
            <person name="Wilkins M.J."/>
            <person name="Karaoz U."/>
            <person name="Brodie E.L."/>
            <person name="Williams K.H."/>
            <person name="Hubbard S.S."/>
            <person name="Banfield J.F."/>
        </authorList>
    </citation>
    <scope>NUCLEOTIDE SEQUENCE [LARGE SCALE GENOMIC DNA]</scope>
</reference>
<dbReference type="GO" id="GO:0070626">
    <property type="term" value="F:(S)-2-(5-amino-1-(5-phospho-D-ribosyl)imidazole-4-carboxamido) succinate lyase (fumarate-forming) activity"/>
    <property type="evidence" value="ECO:0007669"/>
    <property type="project" value="TreeGrafter"/>
</dbReference>
<evidence type="ECO:0000256" key="1">
    <source>
        <dbReference type="ARBA" id="ARBA00023239"/>
    </source>
</evidence>
<sequence>MIPRYASPPIVETWSPPNKLLWWQETELAVIEARVKLGQVEEKVYAAILKLLRDNKIDIDWWLERDKEVRHDLNAFLDERLRFLPANLQQYFHDGLTSYDTEEPAFVKMIWDSIKIFEEVLNRLKITLIDMARHYRHTLMIGRTHGQEAELQSFGKRCLTWLVAIREGTSSLTMVKQKLKYSKLSGAIGNYRGVKPAVEAKALDILGLLPFYGATQIMPRELYAPIAQAVCQIVLTLDKIATDIRLGARSGRPIYQEPFGKKQKGSSAMPHKKNTILCEQIEGMARMAKGYLFMIIDNIKTWEERAIEQSCVERVAWPDLFHVAVHSANTMLKVLQGLVVYPDNMLLEIIDSCGCYAAGEVKEFLRHHGFATEDAYRIVQLAAFNAFKPNTWSKKIREELYTSLHEASSKFYNFSYTRPQINPISIQDIIFDQKLVVSDQLDASREVVAKWNDSLRQLFSDRQLIQKWCEIFTPEYLLEGEATLYKEILGDD</sequence>
<dbReference type="PROSITE" id="PS00163">
    <property type="entry name" value="FUMARATE_LYASES"/>
    <property type="match status" value="1"/>
</dbReference>
<dbReference type="PANTHER" id="PTHR43172:SF1">
    <property type="entry name" value="ADENYLOSUCCINATE LYASE"/>
    <property type="match status" value="1"/>
</dbReference>
<dbReference type="Pfam" id="PF00206">
    <property type="entry name" value="Lyase_1"/>
    <property type="match status" value="1"/>
</dbReference>
<feature type="domain" description="Fumarate lyase N-terminal" evidence="2">
    <location>
        <begin position="28"/>
        <end position="287"/>
    </location>
</feature>
<dbReference type="GO" id="GO:0005829">
    <property type="term" value="C:cytosol"/>
    <property type="evidence" value="ECO:0007669"/>
    <property type="project" value="TreeGrafter"/>
</dbReference>
<dbReference type="AlphaFoldDB" id="A0A1G2I5S1"/>
<dbReference type="InterPro" id="IPR008948">
    <property type="entry name" value="L-Aspartase-like"/>
</dbReference>
<evidence type="ECO:0000313" key="4">
    <source>
        <dbReference type="Proteomes" id="UP000176308"/>
    </source>
</evidence>
<dbReference type="Gene3D" id="1.20.200.10">
    <property type="entry name" value="Fumarase/aspartase (Central domain)"/>
    <property type="match status" value="1"/>
</dbReference>
<dbReference type="GO" id="GO:0004018">
    <property type="term" value="F:N6-(1,2-dicarboxyethyl)AMP AMP-lyase (fumarate-forming) activity"/>
    <property type="evidence" value="ECO:0007669"/>
    <property type="project" value="TreeGrafter"/>
</dbReference>
<accession>A0A1G2I5S1</accession>
<dbReference type="Proteomes" id="UP000176308">
    <property type="component" value="Unassembled WGS sequence"/>
</dbReference>
<dbReference type="PANTHER" id="PTHR43172">
    <property type="entry name" value="ADENYLOSUCCINATE LYASE"/>
    <property type="match status" value="1"/>
</dbReference>
<dbReference type="Gene3D" id="1.10.275.10">
    <property type="entry name" value="Fumarase/aspartase (N-terminal domain)"/>
    <property type="match status" value="1"/>
</dbReference>
<comment type="caution">
    <text evidence="3">The sequence shown here is derived from an EMBL/GenBank/DDBJ whole genome shotgun (WGS) entry which is preliminary data.</text>
</comment>
<dbReference type="InterPro" id="IPR024083">
    <property type="entry name" value="Fumarase/histidase_N"/>
</dbReference>
<proteinExistence type="predicted"/>
<dbReference type="GO" id="GO:0044208">
    <property type="term" value="P:'de novo' AMP biosynthetic process"/>
    <property type="evidence" value="ECO:0007669"/>
    <property type="project" value="TreeGrafter"/>
</dbReference>
<evidence type="ECO:0000313" key="3">
    <source>
        <dbReference type="EMBL" id="OGZ70156.1"/>
    </source>
</evidence>
<dbReference type="PRINTS" id="PR00149">
    <property type="entry name" value="FUMRATELYASE"/>
</dbReference>
<dbReference type="InterPro" id="IPR000362">
    <property type="entry name" value="Fumarate_lyase_fam"/>
</dbReference>
<dbReference type="EMBL" id="MHOX01000034">
    <property type="protein sequence ID" value="OGZ70156.1"/>
    <property type="molecule type" value="Genomic_DNA"/>
</dbReference>
<organism evidence="3 4">
    <name type="scientific">Candidatus Staskawiczbacteria bacterium RIFCSPLOWO2_01_FULL_33_9</name>
    <dbReference type="NCBI Taxonomy" id="1802211"/>
    <lineage>
        <taxon>Bacteria</taxon>
        <taxon>Candidatus Staskawicziibacteriota</taxon>
    </lineage>
</organism>
<dbReference type="InterPro" id="IPR020557">
    <property type="entry name" value="Fumarate_lyase_CS"/>
</dbReference>
<dbReference type="InterPro" id="IPR022761">
    <property type="entry name" value="Fumarate_lyase_N"/>
</dbReference>
<dbReference type="SUPFAM" id="SSF48557">
    <property type="entry name" value="L-aspartase-like"/>
    <property type="match status" value="1"/>
</dbReference>